<proteinExistence type="predicted"/>
<sequence length="96" mass="10749">MGSGPDTRSSLLSNISYNQGQTNAMDEEHIPPTQDSPMDVSQIQPRMKSGLLEPLPSRRKRKSMGSEGLQEQSSPSLRRSKRIKISVPLKDVDLEW</sequence>
<evidence type="ECO:0000313" key="2">
    <source>
        <dbReference type="Proteomes" id="UP000789525"/>
    </source>
</evidence>
<protein>
    <submittedName>
        <fullName evidence="1">1196_t:CDS:1</fullName>
    </submittedName>
</protein>
<evidence type="ECO:0000313" key="1">
    <source>
        <dbReference type="EMBL" id="CAG8697579.1"/>
    </source>
</evidence>
<organism evidence="1 2">
    <name type="scientific">Acaulospora colombiana</name>
    <dbReference type="NCBI Taxonomy" id="27376"/>
    <lineage>
        <taxon>Eukaryota</taxon>
        <taxon>Fungi</taxon>
        <taxon>Fungi incertae sedis</taxon>
        <taxon>Mucoromycota</taxon>
        <taxon>Glomeromycotina</taxon>
        <taxon>Glomeromycetes</taxon>
        <taxon>Diversisporales</taxon>
        <taxon>Acaulosporaceae</taxon>
        <taxon>Acaulospora</taxon>
    </lineage>
</organism>
<comment type="caution">
    <text evidence="1">The sequence shown here is derived from an EMBL/GenBank/DDBJ whole genome shotgun (WGS) entry which is preliminary data.</text>
</comment>
<gene>
    <name evidence="1" type="ORF">ACOLOM_LOCUS10093</name>
</gene>
<dbReference type="Proteomes" id="UP000789525">
    <property type="component" value="Unassembled WGS sequence"/>
</dbReference>
<keyword evidence="2" id="KW-1185">Reference proteome</keyword>
<name>A0ACA9PFQ7_9GLOM</name>
<accession>A0ACA9PFQ7</accession>
<reference evidence="1" key="1">
    <citation type="submission" date="2021-06" db="EMBL/GenBank/DDBJ databases">
        <authorList>
            <person name="Kallberg Y."/>
            <person name="Tangrot J."/>
            <person name="Rosling A."/>
        </authorList>
    </citation>
    <scope>NUCLEOTIDE SEQUENCE</scope>
    <source>
        <strain evidence="1">CL356</strain>
    </source>
</reference>
<feature type="non-terminal residue" evidence="1">
    <location>
        <position position="1"/>
    </location>
</feature>
<dbReference type="EMBL" id="CAJVPT010031408">
    <property type="protein sequence ID" value="CAG8697579.1"/>
    <property type="molecule type" value="Genomic_DNA"/>
</dbReference>